<reference evidence="2 3" key="1">
    <citation type="submission" date="2018-03" db="EMBL/GenBank/DDBJ databases">
        <title>Genomic Encyclopedia of Archaeal and Bacterial Type Strains, Phase II (KMG-II): from individual species to whole genera.</title>
        <authorList>
            <person name="Goeker M."/>
        </authorList>
    </citation>
    <scope>NUCLEOTIDE SEQUENCE [LARGE SCALE GENOMIC DNA]</scope>
    <source>
        <strain evidence="2 3">DSM 100065</strain>
    </source>
</reference>
<accession>A0A2T0ZZA9</accession>
<dbReference type="EMBL" id="PVUE01000008">
    <property type="protein sequence ID" value="PRZ41691.1"/>
    <property type="molecule type" value="Genomic_DNA"/>
</dbReference>
<evidence type="ECO:0000313" key="3">
    <source>
        <dbReference type="Proteomes" id="UP000237752"/>
    </source>
</evidence>
<name>A0A2T0ZZA9_9ACTN</name>
<protein>
    <submittedName>
        <fullName evidence="2">Uncharacterized protein</fullName>
    </submittedName>
</protein>
<dbReference type="Proteomes" id="UP000237752">
    <property type="component" value="Unassembled WGS sequence"/>
</dbReference>
<dbReference type="AlphaFoldDB" id="A0A2T0ZZA9"/>
<evidence type="ECO:0000256" key="1">
    <source>
        <dbReference type="SAM" id="MobiDB-lite"/>
    </source>
</evidence>
<gene>
    <name evidence="2" type="ORF">CLV47_10850</name>
</gene>
<comment type="caution">
    <text evidence="2">The sequence shown here is derived from an EMBL/GenBank/DDBJ whole genome shotgun (WGS) entry which is preliminary data.</text>
</comment>
<evidence type="ECO:0000313" key="2">
    <source>
        <dbReference type="EMBL" id="PRZ41691.1"/>
    </source>
</evidence>
<sequence>MPGPNEQNRIGGANGEGGADWSRDRRGLSNVEMLPRLAELLEVPQPPNTVWRAATVTLFATDPANITSAYLQHIQDLDWQVPEEQLLILASRLLQHRAEHTEPM</sequence>
<proteinExistence type="predicted"/>
<dbReference type="RefSeq" id="WP_106349088.1">
    <property type="nucleotide sequence ID" value="NZ_PVUE01000008.1"/>
</dbReference>
<organism evidence="2 3">
    <name type="scientific">Antricoccus suffuscus</name>
    <dbReference type="NCBI Taxonomy" id="1629062"/>
    <lineage>
        <taxon>Bacteria</taxon>
        <taxon>Bacillati</taxon>
        <taxon>Actinomycetota</taxon>
        <taxon>Actinomycetes</taxon>
        <taxon>Geodermatophilales</taxon>
        <taxon>Antricoccaceae</taxon>
        <taxon>Antricoccus</taxon>
    </lineage>
</organism>
<keyword evidence="3" id="KW-1185">Reference proteome</keyword>
<feature type="region of interest" description="Disordered" evidence="1">
    <location>
        <begin position="1"/>
        <end position="26"/>
    </location>
</feature>